<feature type="region of interest" description="Disordered" evidence="1">
    <location>
        <begin position="1"/>
        <end position="25"/>
    </location>
</feature>
<proteinExistence type="predicted"/>
<dbReference type="OrthoDB" id="9777090at2"/>
<dbReference type="PANTHER" id="PTHR12277">
    <property type="entry name" value="ALPHA/BETA HYDROLASE DOMAIN-CONTAINING PROTEIN"/>
    <property type="match status" value="1"/>
</dbReference>
<dbReference type="InterPro" id="IPR022742">
    <property type="entry name" value="Hydrolase_4"/>
</dbReference>
<dbReference type="PANTHER" id="PTHR12277:SF81">
    <property type="entry name" value="PROTEIN ABHD13"/>
    <property type="match status" value="1"/>
</dbReference>
<dbReference type="InterPro" id="IPR029058">
    <property type="entry name" value="AB_hydrolase_fold"/>
</dbReference>
<evidence type="ECO:0000313" key="4">
    <source>
        <dbReference type="Proteomes" id="UP000076964"/>
    </source>
</evidence>
<sequence>MERQTNLIDLIPKEPLSSPPEGAEDVEVPLQGGSLPARIFWASSAAPILFFFIAEREPVDKYNQLGQHFLTHDISLTVISYRGAHGLKGEASFENIFGDAKEAFFFLGEKFQKKGYRGQISLLGRSLGAGVALNLAVEIPHDISALILDSPVVDGISWLAHRGLPTEKDPFGVTEKLKKWRKPLLVFQAQKDEEVSLPEAEKMLIFSAARNKRLLIMPGFKREETIEKGGPLYAETVAELLNRLASRFSRRKTH</sequence>
<dbReference type="RefSeq" id="WP_068542361.1">
    <property type="nucleotide sequence ID" value="NZ_LSFI01000030.1"/>
</dbReference>
<reference evidence="3 4" key="1">
    <citation type="submission" date="2016-02" db="EMBL/GenBank/DDBJ databases">
        <title>Draft genome sequence of Thermodesulfatator sp. S606.</title>
        <authorList>
            <person name="Lai Q."/>
            <person name="Cao J."/>
            <person name="Dupont S."/>
            <person name="Shao Z."/>
            <person name="Jebbar M."/>
            <person name="Alain K."/>
        </authorList>
    </citation>
    <scope>NUCLEOTIDE SEQUENCE [LARGE SCALE GENOMIC DNA]</scope>
    <source>
        <strain evidence="3 4">S606</strain>
    </source>
</reference>
<accession>A0A177E7E4</accession>
<dbReference type="Proteomes" id="UP000076964">
    <property type="component" value="Unassembled WGS sequence"/>
</dbReference>
<comment type="caution">
    <text evidence="3">The sequence shown here is derived from an EMBL/GenBank/DDBJ whole genome shotgun (WGS) entry which is preliminary data.</text>
</comment>
<dbReference type="Pfam" id="PF12146">
    <property type="entry name" value="Hydrolase_4"/>
    <property type="match status" value="1"/>
</dbReference>
<gene>
    <name evidence="3" type="ORF">TH606_07060</name>
</gene>
<keyword evidence="4" id="KW-1185">Reference proteome</keyword>
<evidence type="ECO:0000313" key="3">
    <source>
        <dbReference type="EMBL" id="OAG27421.1"/>
    </source>
</evidence>
<dbReference type="EMBL" id="LSFI01000030">
    <property type="protein sequence ID" value="OAG27421.1"/>
    <property type="molecule type" value="Genomic_DNA"/>
</dbReference>
<dbReference type="Gene3D" id="3.40.50.1820">
    <property type="entry name" value="alpha/beta hydrolase"/>
    <property type="match status" value="1"/>
</dbReference>
<evidence type="ECO:0000256" key="1">
    <source>
        <dbReference type="SAM" id="MobiDB-lite"/>
    </source>
</evidence>
<feature type="domain" description="Serine aminopeptidase S33" evidence="2">
    <location>
        <begin position="59"/>
        <end position="154"/>
    </location>
</feature>
<protein>
    <recommendedName>
        <fullName evidence="2">Serine aminopeptidase S33 domain-containing protein</fullName>
    </recommendedName>
</protein>
<evidence type="ECO:0000259" key="2">
    <source>
        <dbReference type="Pfam" id="PF12146"/>
    </source>
</evidence>
<name>A0A177E7E4_9BACT</name>
<dbReference type="SUPFAM" id="SSF53474">
    <property type="entry name" value="alpha/beta-Hydrolases"/>
    <property type="match status" value="1"/>
</dbReference>
<dbReference type="AlphaFoldDB" id="A0A177E7E4"/>
<organism evidence="3 4">
    <name type="scientific">Thermodesulfatator autotrophicus</name>
    <dbReference type="NCBI Taxonomy" id="1795632"/>
    <lineage>
        <taxon>Bacteria</taxon>
        <taxon>Pseudomonadati</taxon>
        <taxon>Thermodesulfobacteriota</taxon>
        <taxon>Thermodesulfobacteria</taxon>
        <taxon>Thermodesulfobacteriales</taxon>
        <taxon>Thermodesulfatatoraceae</taxon>
        <taxon>Thermodesulfatator</taxon>
    </lineage>
</organism>
<dbReference type="STRING" id="1795632.TH606_07060"/>